<dbReference type="EMBL" id="ADAS02000020">
    <property type="protein sequence ID" value="OAV96434.1"/>
    <property type="molecule type" value="Genomic_DNA"/>
</dbReference>
<protein>
    <recommendedName>
        <fullName evidence="4">DUF4219 domain-containing protein</fullName>
    </recommendedName>
</protein>
<dbReference type="AlphaFoldDB" id="A0A0C4ET74"/>
<dbReference type="EnsemblFungi" id="PTTG_04003-t43_1">
    <property type="protein sequence ID" value="PTTG_04003-t43_1-p1"/>
    <property type="gene ID" value="PTTG_04003"/>
</dbReference>
<reference evidence="2 3" key="3">
    <citation type="journal article" date="2017" name="G3 (Bethesda)">
        <title>Comparative analysis highlights variable genome content of wheat rusts and divergence of the mating loci.</title>
        <authorList>
            <person name="Cuomo C.A."/>
            <person name="Bakkeren G."/>
            <person name="Khalil H.B."/>
            <person name="Panwar V."/>
            <person name="Joly D."/>
            <person name="Linning R."/>
            <person name="Sakthikumar S."/>
            <person name="Song X."/>
            <person name="Adiconis X."/>
            <person name="Fan L."/>
            <person name="Goldberg J.M."/>
            <person name="Levin J.Z."/>
            <person name="Young S."/>
            <person name="Zeng Q."/>
            <person name="Anikster Y."/>
            <person name="Bruce M."/>
            <person name="Wang M."/>
            <person name="Yin C."/>
            <person name="McCallum B."/>
            <person name="Szabo L.J."/>
            <person name="Hulbert S."/>
            <person name="Chen X."/>
            <person name="Fellers J.P."/>
        </authorList>
    </citation>
    <scope>NUCLEOTIDE SEQUENCE</scope>
    <source>
        <strain evidence="2">isolate 1-1 / race 1 (BBBD)</strain>
        <strain evidence="3">Isolate 1-1 / race 1 (BBBD)</strain>
    </source>
</reference>
<reference evidence="1" key="2">
    <citation type="submission" date="2016-05" db="EMBL/GenBank/DDBJ databases">
        <title>Comparative analysis highlights variable genome content of wheat rusts and divergence of the mating loci.</title>
        <authorList>
            <person name="Cuomo C.A."/>
            <person name="Bakkeren G."/>
            <person name="Szabo L."/>
            <person name="Khalil H."/>
            <person name="Joly D."/>
            <person name="Goldberg J."/>
            <person name="Young S."/>
            <person name="Zeng Q."/>
            <person name="Fellers J."/>
        </authorList>
    </citation>
    <scope>NUCLEOTIDE SEQUENCE [LARGE SCALE GENOMIC DNA]</scope>
    <source>
        <strain evidence="1">1-1 BBBD Race 1</strain>
    </source>
</reference>
<keyword evidence="3" id="KW-1185">Reference proteome</keyword>
<dbReference type="OrthoDB" id="2501395at2759"/>
<dbReference type="Proteomes" id="UP000005240">
    <property type="component" value="Unassembled WGS sequence"/>
</dbReference>
<name>A0A0C4ET74_PUCT1</name>
<evidence type="ECO:0008006" key="4">
    <source>
        <dbReference type="Google" id="ProtNLM"/>
    </source>
</evidence>
<organism evidence="1">
    <name type="scientific">Puccinia triticina (isolate 1-1 / race 1 (BBBD))</name>
    <name type="common">Brown leaf rust fungus</name>
    <dbReference type="NCBI Taxonomy" id="630390"/>
    <lineage>
        <taxon>Eukaryota</taxon>
        <taxon>Fungi</taxon>
        <taxon>Dikarya</taxon>
        <taxon>Basidiomycota</taxon>
        <taxon>Pucciniomycotina</taxon>
        <taxon>Pucciniomycetes</taxon>
        <taxon>Pucciniales</taxon>
        <taxon>Pucciniaceae</taxon>
        <taxon>Puccinia</taxon>
    </lineage>
</organism>
<reference evidence="1" key="1">
    <citation type="submission" date="2009-11" db="EMBL/GenBank/DDBJ databases">
        <authorList>
            <consortium name="The Broad Institute Genome Sequencing Platform"/>
            <person name="Ward D."/>
            <person name="Feldgarden M."/>
            <person name="Earl A."/>
            <person name="Young S.K."/>
            <person name="Zeng Q."/>
            <person name="Koehrsen M."/>
            <person name="Alvarado L."/>
            <person name="Berlin A."/>
            <person name="Bochicchio J."/>
            <person name="Borenstein D."/>
            <person name="Chapman S.B."/>
            <person name="Chen Z."/>
            <person name="Engels R."/>
            <person name="Freedman E."/>
            <person name="Gellesch M."/>
            <person name="Goldberg J."/>
            <person name="Griggs A."/>
            <person name="Gujja S."/>
            <person name="Heilman E."/>
            <person name="Heiman D."/>
            <person name="Hepburn T."/>
            <person name="Howarth C."/>
            <person name="Jen D."/>
            <person name="Larson L."/>
            <person name="Lewis B."/>
            <person name="Mehta T."/>
            <person name="Park D."/>
            <person name="Pearson M."/>
            <person name="Roberts A."/>
            <person name="Saif S."/>
            <person name="Shea T."/>
            <person name="Shenoy N."/>
            <person name="Sisk P."/>
            <person name="Stolte C."/>
            <person name="Sykes S."/>
            <person name="Thomson T."/>
            <person name="Walk T."/>
            <person name="White J."/>
            <person name="Yandava C."/>
            <person name="Izard J."/>
            <person name="Baranova O.V."/>
            <person name="Blanton J.M."/>
            <person name="Tanner A.C."/>
            <person name="Dewhirst F.E."/>
            <person name="Haas B."/>
            <person name="Nusbaum C."/>
            <person name="Birren B."/>
        </authorList>
    </citation>
    <scope>NUCLEOTIDE SEQUENCE [LARGE SCALE GENOMIC DNA]</scope>
    <source>
        <strain evidence="1">1-1 BBBD Race 1</strain>
    </source>
</reference>
<evidence type="ECO:0000313" key="3">
    <source>
        <dbReference type="Proteomes" id="UP000005240"/>
    </source>
</evidence>
<dbReference type="VEuPathDB" id="FungiDB:PTTG_04003"/>
<reference evidence="2" key="4">
    <citation type="submission" date="2025-05" db="UniProtKB">
        <authorList>
            <consortium name="EnsemblFungi"/>
        </authorList>
    </citation>
    <scope>IDENTIFICATION</scope>
    <source>
        <strain evidence="2">isolate 1-1 / race 1 (BBBD)</strain>
    </source>
</reference>
<evidence type="ECO:0000313" key="2">
    <source>
        <dbReference type="EnsemblFungi" id="PTTG_04003-t43_1-p1"/>
    </source>
</evidence>
<gene>
    <name evidence="1" type="ORF">PTTG_04003</name>
</gene>
<accession>A0A0C4ET74</accession>
<proteinExistence type="predicted"/>
<sequence>MDKVTPSVLKTVIEGIPLLSLDNYTFWRICVINFLDLVKLKKALTTDEDTLNPEENDFLKAIIVAKLESTVQANVVDTSNEDSAKKTWESIIKFFAFT</sequence>
<evidence type="ECO:0000313" key="1">
    <source>
        <dbReference type="EMBL" id="OAV96434.1"/>
    </source>
</evidence>